<dbReference type="Pfam" id="PF00486">
    <property type="entry name" value="Trans_reg_C"/>
    <property type="match status" value="1"/>
</dbReference>
<dbReference type="PRINTS" id="PR00364">
    <property type="entry name" value="DISEASERSIST"/>
</dbReference>
<dbReference type="PANTHER" id="PTHR47691">
    <property type="entry name" value="REGULATOR-RELATED"/>
    <property type="match status" value="1"/>
</dbReference>
<evidence type="ECO:0000313" key="5">
    <source>
        <dbReference type="EMBL" id="MBR8130843.1"/>
    </source>
</evidence>
<feature type="domain" description="OmpR/PhoB-type" evidence="4">
    <location>
        <begin position="1"/>
        <end position="94"/>
    </location>
</feature>
<accession>A0AA41E9K9</accession>
<dbReference type="SUPFAM" id="SSF46894">
    <property type="entry name" value="C-terminal effector domain of the bipartite response regulators"/>
    <property type="match status" value="1"/>
</dbReference>
<dbReference type="InterPro" id="IPR027417">
    <property type="entry name" value="P-loop_NTPase"/>
</dbReference>
<dbReference type="GO" id="GO:0000160">
    <property type="term" value="P:phosphorelay signal transduction system"/>
    <property type="evidence" value="ECO:0007669"/>
    <property type="project" value="InterPro"/>
</dbReference>
<dbReference type="Pfam" id="PF25872">
    <property type="entry name" value="HTH_77"/>
    <property type="match status" value="1"/>
</dbReference>
<dbReference type="GO" id="GO:0003677">
    <property type="term" value="F:DNA binding"/>
    <property type="evidence" value="ECO:0007669"/>
    <property type="project" value="UniProtKB-UniRule"/>
</dbReference>
<dbReference type="GO" id="GO:0006355">
    <property type="term" value="P:regulation of DNA-templated transcription"/>
    <property type="evidence" value="ECO:0007669"/>
    <property type="project" value="InterPro"/>
</dbReference>
<evidence type="ECO:0000256" key="1">
    <source>
        <dbReference type="ARBA" id="ARBA00023125"/>
    </source>
</evidence>
<evidence type="ECO:0000259" key="4">
    <source>
        <dbReference type="PROSITE" id="PS51755"/>
    </source>
</evidence>
<dbReference type="SMART" id="SM00862">
    <property type="entry name" value="Trans_reg_C"/>
    <property type="match status" value="1"/>
</dbReference>
<gene>
    <name evidence="5" type="ORF">KDW93_18030</name>
</gene>
<dbReference type="InterPro" id="IPR016032">
    <property type="entry name" value="Sig_transdc_resp-reg_C-effctor"/>
</dbReference>
<dbReference type="PROSITE" id="PS51755">
    <property type="entry name" value="OMPR_PHOB"/>
    <property type="match status" value="1"/>
</dbReference>
<feature type="region of interest" description="Disordered" evidence="3">
    <location>
        <begin position="581"/>
        <end position="600"/>
    </location>
</feature>
<dbReference type="RefSeq" id="WP_105789107.1">
    <property type="nucleotide sequence ID" value="NZ_CADERF010000018.1"/>
</dbReference>
<dbReference type="SUPFAM" id="SSF52540">
    <property type="entry name" value="P-loop containing nucleoside triphosphate hydrolases"/>
    <property type="match status" value="1"/>
</dbReference>
<dbReference type="GO" id="GO:0043531">
    <property type="term" value="F:ADP binding"/>
    <property type="evidence" value="ECO:0007669"/>
    <property type="project" value="InterPro"/>
</dbReference>
<dbReference type="CDD" id="cd00383">
    <property type="entry name" value="trans_reg_C"/>
    <property type="match status" value="1"/>
</dbReference>
<evidence type="ECO:0000313" key="6">
    <source>
        <dbReference type="Proteomes" id="UP000682266"/>
    </source>
</evidence>
<dbReference type="Proteomes" id="UP000682266">
    <property type="component" value="Unassembled WGS sequence"/>
</dbReference>
<keyword evidence="1 2" id="KW-0238">DNA-binding</keyword>
<feature type="DNA-binding region" description="OmpR/PhoB-type" evidence="2">
    <location>
        <begin position="1"/>
        <end position="94"/>
    </location>
</feature>
<proteinExistence type="predicted"/>
<dbReference type="PANTHER" id="PTHR47691:SF3">
    <property type="entry name" value="HTH-TYPE TRANSCRIPTIONAL REGULATOR RV0890C-RELATED"/>
    <property type="match status" value="1"/>
</dbReference>
<organism evidence="5 6">
    <name type="scientific">Burkholderia ambifaria</name>
    <dbReference type="NCBI Taxonomy" id="152480"/>
    <lineage>
        <taxon>Bacteria</taxon>
        <taxon>Pseudomonadati</taxon>
        <taxon>Pseudomonadota</taxon>
        <taxon>Betaproteobacteria</taxon>
        <taxon>Burkholderiales</taxon>
        <taxon>Burkholderiaceae</taxon>
        <taxon>Burkholderia</taxon>
        <taxon>Burkholderia cepacia complex</taxon>
    </lineage>
</organism>
<dbReference type="Gene3D" id="3.40.50.300">
    <property type="entry name" value="P-loop containing nucleotide triphosphate hydrolases"/>
    <property type="match status" value="1"/>
</dbReference>
<reference evidence="5" key="1">
    <citation type="submission" date="2021-04" db="EMBL/GenBank/DDBJ databases">
        <title>A collection of bacterial strains from the Burkholderia cepacia Research Laboratory and Repository.</title>
        <authorList>
            <person name="Lipuma J."/>
            <person name="Spilker T."/>
        </authorList>
    </citation>
    <scope>NUCLEOTIDE SEQUENCE</scope>
    <source>
        <strain evidence="5">AU36012</strain>
    </source>
</reference>
<dbReference type="InterPro" id="IPR001867">
    <property type="entry name" value="OmpR/PhoB-type_DNA-bd"/>
</dbReference>
<dbReference type="Gene3D" id="1.10.10.10">
    <property type="entry name" value="Winged helix-like DNA-binding domain superfamily/Winged helix DNA-binding domain"/>
    <property type="match status" value="1"/>
</dbReference>
<name>A0AA41E9K9_9BURK</name>
<sequence length="600" mass="63971">MIRIGTLHVFLDRREIRANGELLRVGSRAFEILELLIQANGALVSKDEIMQRVWPHTFVEENNLQVHIASLRKALGQDRHLIVTVPGHGYRLVGESAEGAASVRPATSRLAPAPTALVGREQMVAEVLAALDASRVVTLVGAGGIGKTRVAIEAALRAEAHFPDGAAFVSLATVACPQFVPAALADALDLALPARSLTLEGVLASVAHRRMLLVLDNCEHLLDAAARIAAVLTESDTGLRVLATSREALRIHGERQCPVPPLEVGDEGSDAADTLGASAVQLFAARACAADPRFPLDERSVSLMASVCRHLDGLPLAIELAAARAAVLGIDVLADHLDDHFRLLTGGFRTALPRHRTLQAMYDWSYRLLGDAERVLLRWLGVFRDGFSIEAVRDIVGTKGLADADLLDTIAGLVSKSLVNVENAHGVPRYRLLTTTRAYALQQLANNGECAAAALAHANYFLALFTLAPGGGDGSPAEARRDLVRLELGNLRAALDWAFSPNGDAETGIALAAVAVPCLLDLSLVDECRERARVALDAMRDRDATPARDDARKRLLAAYAAALAQGSGSSRGVHDAWPEADAFACETGDEPQRRARPAQS</sequence>
<dbReference type="EMBL" id="JAGSVG010000015">
    <property type="protein sequence ID" value="MBR8130843.1"/>
    <property type="molecule type" value="Genomic_DNA"/>
</dbReference>
<dbReference type="InterPro" id="IPR058852">
    <property type="entry name" value="HTH_77"/>
</dbReference>
<protein>
    <submittedName>
        <fullName evidence="5">Helix-turn-helix transcriptional regulator</fullName>
    </submittedName>
</protein>
<evidence type="ECO:0000256" key="2">
    <source>
        <dbReference type="PROSITE-ProRule" id="PRU01091"/>
    </source>
</evidence>
<dbReference type="InterPro" id="IPR036388">
    <property type="entry name" value="WH-like_DNA-bd_sf"/>
</dbReference>
<evidence type="ECO:0000256" key="3">
    <source>
        <dbReference type="SAM" id="MobiDB-lite"/>
    </source>
</evidence>
<dbReference type="AlphaFoldDB" id="A0AA41E9K9"/>
<dbReference type="Pfam" id="PF00931">
    <property type="entry name" value="NB-ARC"/>
    <property type="match status" value="1"/>
</dbReference>
<dbReference type="InterPro" id="IPR002182">
    <property type="entry name" value="NB-ARC"/>
</dbReference>
<comment type="caution">
    <text evidence="5">The sequence shown here is derived from an EMBL/GenBank/DDBJ whole genome shotgun (WGS) entry which is preliminary data.</text>
</comment>